<dbReference type="SUPFAM" id="SSF53649">
    <property type="entry name" value="Alkaline phosphatase-like"/>
    <property type="match status" value="1"/>
</dbReference>
<dbReference type="Pfam" id="PF08665">
    <property type="entry name" value="PglZ"/>
    <property type="match status" value="1"/>
</dbReference>
<accession>A0A1M3L6H5</accession>
<dbReference type="InterPro" id="IPR050595">
    <property type="entry name" value="Bact_response_regulator"/>
</dbReference>
<evidence type="ECO:0000313" key="5">
    <source>
        <dbReference type="Proteomes" id="UP000184233"/>
    </source>
</evidence>
<dbReference type="PANTHER" id="PTHR44591">
    <property type="entry name" value="STRESS RESPONSE REGULATOR PROTEIN 1"/>
    <property type="match status" value="1"/>
</dbReference>
<dbReference type="EMBL" id="MKVH01000002">
    <property type="protein sequence ID" value="OJX61165.1"/>
    <property type="molecule type" value="Genomic_DNA"/>
</dbReference>
<proteinExistence type="predicted"/>
<reference evidence="4 5" key="1">
    <citation type="submission" date="2016-09" db="EMBL/GenBank/DDBJ databases">
        <title>Genome-resolved meta-omics ties microbial dynamics to process performance in biotechnology for thiocyanate degradation.</title>
        <authorList>
            <person name="Kantor R.S."/>
            <person name="Huddy R.J."/>
            <person name="Iyer R."/>
            <person name="Thomas B.C."/>
            <person name="Brown C.T."/>
            <person name="Anantharaman K."/>
            <person name="Tringe S."/>
            <person name="Hettich R.L."/>
            <person name="Harrison S.T."/>
            <person name="Banfield J.F."/>
        </authorList>
    </citation>
    <scope>NUCLEOTIDE SEQUENCE [LARGE SCALE GENOMIC DNA]</scope>
    <source>
        <strain evidence="4">59-99</strain>
    </source>
</reference>
<dbReference type="STRING" id="1895771.BGO89_00810"/>
<organism evidence="4 5">
    <name type="scientific">Candidatus Kapaibacterium thiocyanatum</name>
    <dbReference type="NCBI Taxonomy" id="1895771"/>
    <lineage>
        <taxon>Bacteria</taxon>
        <taxon>Pseudomonadati</taxon>
        <taxon>Candidatus Kapaibacteriota</taxon>
        <taxon>Candidatus Kapaibacteriia</taxon>
        <taxon>Candidatus Kapaibacteriales</taxon>
        <taxon>Candidatus Kapaibacteriaceae</taxon>
        <taxon>Candidatus Kapaibacterium</taxon>
    </lineage>
</organism>
<dbReference type="PROSITE" id="PS50110">
    <property type="entry name" value="RESPONSE_REGULATORY"/>
    <property type="match status" value="1"/>
</dbReference>
<dbReference type="CDD" id="cd00156">
    <property type="entry name" value="REC"/>
    <property type="match status" value="1"/>
</dbReference>
<dbReference type="InterPro" id="IPR001789">
    <property type="entry name" value="Sig_transdc_resp-reg_receiver"/>
</dbReference>
<comment type="caution">
    <text evidence="4">The sequence shown here is derived from an EMBL/GenBank/DDBJ whole genome shotgun (WGS) entry which is preliminary data.</text>
</comment>
<dbReference type="InterPro" id="IPR017850">
    <property type="entry name" value="Alkaline_phosphatase_core_sf"/>
</dbReference>
<evidence type="ECO:0000256" key="1">
    <source>
        <dbReference type="ARBA" id="ARBA00022553"/>
    </source>
</evidence>
<protein>
    <submittedName>
        <fullName evidence="4">Response regulator</fullName>
    </submittedName>
</protein>
<keyword evidence="1 2" id="KW-0597">Phosphoprotein</keyword>
<evidence type="ECO:0000256" key="2">
    <source>
        <dbReference type="PROSITE-ProRule" id="PRU00169"/>
    </source>
</evidence>
<dbReference type="Gene3D" id="3.40.50.2300">
    <property type="match status" value="1"/>
</dbReference>
<dbReference type="AlphaFoldDB" id="A0A1M3L6H5"/>
<name>A0A1M3L6H5_9BACT</name>
<dbReference type="GO" id="GO:0000160">
    <property type="term" value="P:phosphorelay signal transduction system"/>
    <property type="evidence" value="ECO:0007669"/>
    <property type="project" value="InterPro"/>
</dbReference>
<feature type="modified residue" description="4-aspartylphosphate" evidence="2">
    <location>
        <position position="55"/>
    </location>
</feature>
<evidence type="ECO:0000259" key="3">
    <source>
        <dbReference type="PROSITE" id="PS50110"/>
    </source>
</evidence>
<dbReference type="Pfam" id="PF00072">
    <property type="entry name" value="Response_reg"/>
    <property type="match status" value="1"/>
</dbReference>
<evidence type="ECO:0000313" key="4">
    <source>
        <dbReference type="EMBL" id="OJX61165.1"/>
    </source>
</evidence>
<dbReference type="Proteomes" id="UP000184233">
    <property type="component" value="Unassembled WGS sequence"/>
</dbReference>
<dbReference type="SMART" id="SM00448">
    <property type="entry name" value="REC"/>
    <property type="match status" value="1"/>
</dbReference>
<gene>
    <name evidence="4" type="ORF">BGO89_00810</name>
</gene>
<sequence length="526" mass="61290">MENTKRILWVDDEIALLKPHIILLQQRGYDVATATNGEDAIELVQDQRFDLVFLDESMVGISGLETLGILKDIDPGLPVVMVTKNEQESLMEEAIGRKINDYLTKPVNPTQILAACKKFLETQRITEARITQEFHQEYSTITRKLLDRMSWSEWLDVYIKLVQRSIDLDQHPDVGLEQSLRDQWRECNAEFSKFIEHEYRDWLVDKDKRAEGTPMLSPHIVDNYVIPRLAKKKPTFFFVIDCMRLDQWMVMEEFIRPYFTVQRDYYCSILPTATPYARNSIFAGLYPTEINKHYPQFTIDERGKDEHTLNRNEKELLSLLLQRRRIKLDNELQYIKIIDTEFGKRIESDIMRYAKHHLTAIVINAVDMIAHSRSDYPILKEIAPDDAAYRSLTKSWFQHSSLFGILKTLSTIPDVQIVITTDHGSVRCMRGVKVIGDRETTTNLRYKIGKNVKADDRDAMVIRNAEEYRIPAPGLATTCVIAKEDRYFVYPTDYHHYLQKYRDSFQHGGISLEEMILPVVILGSRS</sequence>
<feature type="domain" description="Response regulatory" evidence="3">
    <location>
        <begin position="6"/>
        <end position="120"/>
    </location>
</feature>
<dbReference type="InterPro" id="IPR011006">
    <property type="entry name" value="CheY-like_superfamily"/>
</dbReference>
<dbReference type="SUPFAM" id="SSF52172">
    <property type="entry name" value="CheY-like"/>
    <property type="match status" value="1"/>
</dbReference>
<dbReference type="PANTHER" id="PTHR44591:SF3">
    <property type="entry name" value="RESPONSE REGULATORY DOMAIN-CONTAINING PROTEIN"/>
    <property type="match status" value="1"/>
</dbReference>